<evidence type="ECO:0000256" key="1">
    <source>
        <dbReference type="SAM" id="MobiDB-lite"/>
    </source>
</evidence>
<name>A0A078A932_STYLE</name>
<dbReference type="AlphaFoldDB" id="A0A078A932"/>
<feature type="compositionally biased region" description="Basic and acidic residues" evidence="1">
    <location>
        <begin position="373"/>
        <end position="387"/>
    </location>
</feature>
<evidence type="ECO:0000313" key="3">
    <source>
        <dbReference type="Proteomes" id="UP000039865"/>
    </source>
</evidence>
<sequence length="400" mass="47218">MRFEQIEDRVKQRYIDEQKLQINKLKILEMNSKTKILEPQSVQRDKIKGKFQLCLREDLSMRLKVAAFAQEPLSFHIHKNRQMFPKLQAQERSFNEKLREQMKELGMPEEQYTIRNGKITYKGKKSLFQFRKRTDLLNLEQNNNTMNNNKSIEFFTPRVIDNPQKQSSTMQQISEEIHNIKQNLNSVSSNFDSFDVSPSPRNQQSQRNLRNFKIKFNNDNSISPTRSSLCMPRQSDSTRFITQNRTTFINKSQRSARNAHLRHSYDNQISRLMNQSKACLDNGQDVMKRFNDTTKDISGKIDRVFQISGFFQEIDSSDVKSIKRLYDYKKTQIKEEQEEADKCIFSYKTGENDYSRMNAKIINRTFKKVKPKISKDKQGDDGKKKNEQGQGQEQQQQVSK</sequence>
<gene>
    <name evidence="2" type="primary">Contig18836.g19981</name>
    <name evidence="2" type="ORF">STYLEM_7037</name>
</gene>
<organism evidence="2 3">
    <name type="scientific">Stylonychia lemnae</name>
    <name type="common">Ciliate</name>
    <dbReference type="NCBI Taxonomy" id="5949"/>
    <lineage>
        <taxon>Eukaryota</taxon>
        <taxon>Sar</taxon>
        <taxon>Alveolata</taxon>
        <taxon>Ciliophora</taxon>
        <taxon>Intramacronucleata</taxon>
        <taxon>Spirotrichea</taxon>
        <taxon>Stichotrichia</taxon>
        <taxon>Sporadotrichida</taxon>
        <taxon>Oxytrichidae</taxon>
        <taxon>Stylonychinae</taxon>
        <taxon>Stylonychia</taxon>
    </lineage>
</organism>
<dbReference type="InParanoid" id="A0A078A932"/>
<feature type="region of interest" description="Disordered" evidence="1">
    <location>
        <begin position="368"/>
        <end position="400"/>
    </location>
</feature>
<dbReference type="Proteomes" id="UP000039865">
    <property type="component" value="Unassembled WGS sequence"/>
</dbReference>
<protein>
    <submittedName>
        <fullName evidence="2">Uncharacterized protein</fullName>
    </submittedName>
</protein>
<proteinExistence type="predicted"/>
<evidence type="ECO:0000313" key="2">
    <source>
        <dbReference type="EMBL" id="CDW78067.1"/>
    </source>
</evidence>
<feature type="compositionally biased region" description="Low complexity" evidence="1">
    <location>
        <begin position="388"/>
        <end position="400"/>
    </location>
</feature>
<dbReference type="EMBL" id="CCKQ01006751">
    <property type="protein sequence ID" value="CDW78067.1"/>
    <property type="molecule type" value="Genomic_DNA"/>
</dbReference>
<keyword evidence="3" id="KW-1185">Reference proteome</keyword>
<reference evidence="2 3" key="1">
    <citation type="submission" date="2014-06" db="EMBL/GenBank/DDBJ databases">
        <authorList>
            <person name="Swart Estienne"/>
        </authorList>
    </citation>
    <scope>NUCLEOTIDE SEQUENCE [LARGE SCALE GENOMIC DNA]</scope>
    <source>
        <strain evidence="2 3">130c</strain>
    </source>
</reference>
<accession>A0A078A932</accession>